<keyword evidence="1" id="KW-0472">Membrane</keyword>
<organism evidence="2 3">
    <name type="scientific">Exidia glandulosa HHB12029</name>
    <dbReference type="NCBI Taxonomy" id="1314781"/>
    <lineage>
        <taxon>Eukaryota</taxon>
        <taxon>Fungi</taxon>
        <taxon>Dikarya</taxon>
        <taxon>Basidiomycota</taxon>
        <taxon>Agaricomycotina</taxon>
        <taxon>Agaricomycetes</taxon>
        <taxon>Auriculariales</taxon>
        <taxon>Exidiaceae</taxon>
        <taxon>Exidia</taxon>
    </lineage>
</organism>
<keyword evidence="1" id="KW-1133">Transmembrane helix</keyword>
<feature type="transmembrane region" description="Helical" evidence="1">
    <location>
        <begin position="57"/>
        <end position="74"/>
    </location>
</feature>
<dbReference type="AlphaFoldDB" id="A0A165ESY4"/>
<dbReference type="OrthoDB" id="3197626at2759"/>
<keyword evidence="1" id="KW-0812">Transmembrane</keyword>
<feature type="transmembrane region" description="Helical" evidence="1">
    <location>
        <begin position="224"/>
        <end position="244"/>
    </location>
</feature>
<evidence type="ECO:0000313" key="2">
    <source>
        <dbReference type="EMBL" id="KZV87608.1"/>
    </source>
</evidence>
<protein>
    <submittedName>
        <fullName evidence="2">Uncharacterized protein</fullName>
    </submittedName>
</protein>
<reference evidence="2 3" key="1">
    <citation type="journal article" date="2016" name="Mol. Biol. Evol.">
        <title>Comparative Genomics of Early-Diverging Mushroom-Forming Fungi Provides Insights into the Origins of Lignocellulose Decay Capabilities.</title>
        <authorList>
            <person name="Nagy L.G."/>
            <person name="Riley R."/>
            <person name="Tritt A."/>
            <person name="Adam C."/>
            <person name="Daum C."/>
            <person name="Floudas D."/>
            <person name="Sun H."/>
            <person name="Yadav J.S."/>
            <person name="Pangilinan J."/>
            <person name="Larsson K.H."/>
            <person name="Matsuura K."/>
            <person name="Barry K."/>
            <person name="Labutti K."/>
            <person name="Kuo R."/>
            <person name="Ohm R.A."/>
            <person name="Bhattacharya S.S."/>
            <person name="Shirouzu T."/>
            <person name="Yoshinaga Y."/>
            <person name="Martin F.M."/>
            <person name="Grigoriev I.V."/>
            <person name="Hibbett D.S."/>
        </authorList>
    </citation>
    <scope>NUCLEOTIDE SEQUENCE [LARGE SCALE GENOMIC DNA]</scope>
    <source>
        <strain evidence="2 3">HHB12029</strain>
    </source>
</reference>
<feature type="transmembrane region" description="Helical" evidence="1">
    <location>
        <begin position="161"/>
        <end position="182"/>
    </location>
</feature>
<feature type="transmembrane region" description="Helical" evidence="1">
    <location>
        <begin position="16"/>
        <end position="36"/>
    </location>
</feature>
<keyword evidence="3" id="KW-1185">Reference proteome</keyword>
<dbReference type="InParanoid" id="A0A165ESY4"/>
<dbReference type="Proteomes" id="UP000077266">
    <property type="component" value="Unassembled WGS sequence"/>
</dbReference>
<accession>A0A165ESY4</accession>
<dbReference type="EMBL" id="KV426120">
    <property type="protein sequence ID" value="KZV87608.1"/>
    <property type="molecule type" value="Genomic_DNA"/>
</dbReference>
<evidence type="ECO:0000256" key="1">
    <source>
        <dbReference type="SAM" id="Phobius"/>
    </source>
</evidence>
<feature type="transmembrane region" description="Helical" evidence="1">
    <location>
        <begin position="86"/>
        <end position="106"/>
    </location>
</feature>
<feature type="transmembrane region" description="Helical" evidence="1">
    <location>
        <begin position="118"/>
        <end position="141"/>
    </location>
</feature>
<proteinExistence type="predicted"/>
<evidence type="ECO:0000313" key="3">
    <source>
        <dbReference type="Proteomes" id="UP000077266"/>
    </source>
</evidence>
<feature type="transmembrane region" description="Helical" evidence="1">
    <location>
        <begin position="194"/>
        <end position="218"/>
    </location>
</feature>
<gene>
    <name evidence="2" type="ORF">EXIGLDRAFT_839834</name>
</gene>
<sequence length="318" mass="35348">MVNWHDPVVELQCARLSLFFLHIVIGVYGWEFLVSLPFDWQHITRKRALRWTHVPYFVARYALLLAVLGGIRIANVPNPISICTQWWRFMFATGHAAVMMSSLLLAMRAIAVAESNRWVIGCLTALWLAGGATMFHAAVTIRGVYIEQYSACGVTHIGQESVNFILTAVMDIACIVIMLFALLQRKGVGLWKLLVSQGILYFIVTLIAYIPSTILIMLDLNDAMSAMLLPLTLILLVISATRMYRNLLDYVKVGPDPFSITAPSGSGRQQPERLQVGISMEIFAPDSRDADSTYAAAGDTKMTITDDLSLNGRHIQTV</sequence>
<name>A0A165ESY4_EXIGL</name>